<dbReference type="Proteomes" id="UP001200034">
    <property type="component" value="Unassembled WGS sequence"/>
</dbReference>
<evidence type="ECO:0000313" key="1">
    <source>
        <dbReference type="EMBL" id="KAH8371485.1"/>
    </source>
</evidence>
<comment type="caution">
    <text evidence="1">The sequence shown here is derived from an EMBL/GenBank/DDBJ whole genome shotgun (WGS) entry which is preliminary data.</text>
</comment>
<proteinExistence type="predicted"/>
<organism evidence="1 2">
    <name type="scientific">Drosophila rubida</name>
    <dbReference type="NCBI Taxonomy" id="30044"/>
    <lineage>
        <taxon>Eukaryota</taxon>
        <taxon>Metazoa</taxon>
        <taxon>Ecdysozoa</taxon>
        <taxon>Arthropoda</taxon>
        <taxon>Hexapoda</taxon>
        <taxon>Insecta</taxon>
        <taxon>Pterygota</taxon>
        <taxon>Neoptera</taxon>
        <taxon>Endopterygota</taxon>
        <taxon>Diptera</taxon>
        <taxon>Brachycera</taxon>
        <taxon>Muscomorpha</taxon>
        <taxon>Ephydroidea</taxon>
        <taxon>Drosophilidae</taxon>
        <taxon>Drosophila</taxon>
    </lineage>
</organism>
<name>A0AAD4K0T1_9MUSC</name>
<feature type="non-terminal residue" evidence="1">
    <location>
        <position position="308"/>
    </location>
</feature>
<dbReference type="AlphaFoldDB" id="A0AAD4K0T1"/>
<protein>
    <submittedName>
        <fullName evidence="1">Uncharacterized protein</fullName>
    </submittedName>
</protein>
<dbReference type="EMBL" id="JAJJHW010002585">
    <property type="protein sequence ID" value="KAH8371485.1"/>
    <property type="molecule type" value="Genomic_DNA"/>
</dbReference>
<evidence type="ECO:0000313" key="2">
    <source>
        <dbReference type="Proteomes" id="UP001200034"/>
    </source>
</evidence>
<gene>
    <name evidence="1" type="ORF">KR093_007617</name>
</gene>
<reference evidence="1" key="1">
    <citation type="journal article" date="2021" name="Mol. Ecol. Resour.">
        <title>Phylogenomic analyses of the genus Drosophila reveals genomic signals of climate adaptation.</title>
        <authorList>
            <person name="Li F."/>
            <person name="Rane R.V."/>
            <person name="Luria V."/>
            <person name="Xiong Z."/>
            <person name="Chen J."/>
            <person name="Li Z."/>
            <person name="Catullo R.A."/>
            <person name="Griffin P.C."/>
            <person name="Schiffer M."/>
            <person name="Pearce S."/>
            <person name="Lee S.F."/>
            <person name="McElroy K."/>
            <person name="Stocker A."/>
            <person name="Shirriffs J."/>
            <person name="Cockerell F."/>
            <person name="Coppin C."/>
            <person name="Sgro C.M."/>
            <person name="Karger A."/>
            <person name="Cain J.W."/>
            <person name="Weber J.A."/>
            <person name="Santpere G."/>
            <person name="Kirschner M.W."/>
            <person name="Hoffmann A.A."/>
            <person name="Oakeshott J.G."/>
            <person name="Zhang G."/>
        </authorList>
    </citation>
    <scope>NUCLEOTIDE SEQUENCE</scope>
    <source>
        <strain evidence="1">BGI-SZ-2011g</strain>
    </source>
</reference>
<accession>A0AAD4K0T1</accession>
<keyword evidence="2" id="KW-1185">Reference proteome</keyword>
<sequence length="308" mass="33471">MASGAIQPYSGLDFAKLCTAFGEICPDFQGSQSGNSQSLDFAHKVLFELGPKMRQIKQSGTGQMWRLVFSGGGSVFIYSYSFKSPINVNPRVQQQDLYLTLKQAGLLAAWKLCCTLPDRHNPRDKVLLTPLSRAVFAPQSIASIASALRALLGRAVDCGEVIKVVISSCQADSFHLQHSQCCVAVVAIEVTVRDAALRQKLRAKLLRTYAKHGKVFDEAQYSIYAQHSKLDNRLPDLEPAMAVTAGEPSSSIDAVLRSIVRDTKDPVSGGTLQMGFRAAPTTAEQAETEILPAPMEVHVGSTTLDRMK</sequence>